<feature type="transmembrane region" description="Helical" evidence="3">
    <location>
        <begin position="405"/>
        <end position="428"/>
    </location>
</feature>
<feature type="transmembrane region" description="Helical" evidence="3">
    <location>
        <begin position="154"/>
        <end position="175"/>
    </location>
</feature>
<dbReference type="EMBL" id="MU864399">
    <property type="protein sequence ID" value="KAK4187650.1"/>
    <property type="molecule type" value="Genomic_DNA"/>
</dbReference>
<dbReference type="SUPFAM" id="SSF103473">
    <property type="entry name" value="MFS general substrate transporter"/>
    <property type="match status" value="1"/>
</dbReference>
<gene>
    <name evidence="5" type="ORF">QBC35DRAFT_384453</name>
</gene>
<feature type="transmembrane region" description="Helical" evidence="3">
    <location>
        <begin position="337"/>
        <end position="357"/>
    </location>
</feature>
<dbReference type="GO" id="GO:0016020">
    <property type="term" value="C:membrane"/>
    <property type="evidence" value="ECO:0007669"/>
    <property type="project" value="UniProtKB-SubCell"/>
</dbReference>
<evidence type="ECO:0000259" key="4">
    <source>
        <dbReference type="PROSITE" id="PS50850"/>
    </source>
</evidence>
<reference evidence="5" key="1">
    <citation type="journal article" date="2023" name="Mol. Phylogenet. Evol.">
        <title>Genome-scale phylogeny and comparative genomics of the fungal order Sordariales.</title>
        <authorList>
            <person name="Hensen N."/>
            <person name="Bonometti L."/>
            <person name="Westerberg I."/>
            <person name="Brannstrom I.O."/>
            <person name="Guillou S."/>
            <person name="Cros-Aarteil S."/>
            <person name="Calhoun S."/>
            <person name="Haridas S."/>
            <person name="Kuo A."/>
            <person name="Mondo S."/>
            <person name="Pangilinan J."/>
            <person name="Riley R."/>
            <person name="LaButti K."/>
            <person name="Andreopoulos B."/>
            <person name="Lipzen A."/>
            <person name="Chen C."/>
            <person name="Yan M."/>
            <person name="Daum C."/>
            <person name="Ng V."/>
            <person name="Clum A."/>
            <person name="Steindorff A."/>
            <person name="Ohm R.A."/>
            <person name="Martin F."/>
            <person name="Silar P."/>
            <person name="Natvig D.O."/>
            <person name="Lalanne C."/>
            <person name="Gautier V."/>
            <person name="Ament-Velasquez S.L."/>
            <person name="Kruys A."/>
            <person name="Hutchinson M.I."/>
            <person name="Powell A.J."/>
            <person name="Barry K."/>
            <person name="Miller A.N."/>
            <person name="Grigoriev I.V."/>
            <person name="Debuchy R."/>
            <person name="Gladieux P."/>
            <person name="Hiltunen Thoren M."/>
            <person name="Johannesson H."/>
        </authorList>
    </citation>
    <scope>NUCLEOTIDE SEQUENCE</scope>
    <source>
        <strain evidence="5">PSN309</strain>
    </source>
</reference>
<feature type="compositionally biased region" description="Basic and acidic residues" evidence="2">
    <location>
        <begin position="10"/>
        <end position="23"/>
    </location>
</feature>
<dbReference type="PROSITE" id="PS50850">
    <property type="entry name" value="MFS"/>
    <property type="match status" value="1"/>
</dbReference>
<reference evidence="5" key="2">
    <citation type="submission" date="2023-05" db="EMBL/GenBank/DDBJ databases">
        <authorList>
            <consortium name="Lawrence Berkeley National Laboratory"/>
            <person name="Steindorff A."/>
            <person name="Hensen N."/>
            <person name="Bonometti L."/>
            <person name="Westerberg I."/>
            <person name="Brannstrom I.O."/>
            <person name="Guillou S."/>
            <person name="Cros-Aarteil S."/>
            <person name="Calhoun S."/>
            <person name="Haridas S."/>
            <person name="Kuo A."/>
            <person name="Mondo S."/>
            <person name="Pangilinan J."/>
            <person name="Riley R."/>
            <person name="Labutti K."/>
            <person name="Andreopoulos B."/>
            <person name="Lipzen A."/>
            <person name="Chen C."/>
            <person name="Yanf M."/>
            <person name="Daum C."/>
            <person name="Ng V."/>
            <person name="Clum A."/>
            <person name="Ohm R."/>
            <person name="Martin F."/>
            <person name="Silar P."/>
            <person name="Natvig D."/>
            <person name="Lalanne C."/>
            <person name="Gautier V."/>
            <person name="Ament-Velasquez S.L."/>
            <person name="Kruys A."/>
            <person name="Hutchinson M.I."/>
            <person name="Powell A.J."/>
            <person name="Barry K."/>
            <person name="Miller A.N."/>
            <person name="Grigoriev I.V."/>
            <person name="Debuchy R."/>
            <person name="Gladieux P."/>
            <person name="Thoren M.H."/>
            <person name="Johannesson H."/>
        </authorList>
    </citation>
    <scope>NUCLEOTIDE SEQUENCE</scope>
    <source>
        <strain evidence="5">PSN309</strain>
    </source>
</reference>
<feature type="transmembrane region" description="Helical" evidence="3">
    <location>
        <begin position="280"/>
        <end position="298"/>
    </location>
</feature>
<keyword evidence="3" id="KW-0472">Membrane</keyword>
<dbReference type="Gene3D" id="1.20.1250.20">
    <property type="entry name" value="MFS general substrate transporter like domains"/>
    <property type="match status" value="1"/>
</dbReference>
<dbReference type="CDD" id="cd17324">
    <property type="entry name" value="MFS_NepI_like"/>
    <property type="match status" value="1"/>
</dbReference>
<accession>A0AAN6WT28</accession>
<feature type="transmembrane region" description="Helical" evidence="3">
    <location>
        <begin position="130"/>
        <end position="148"/>
    </location>
</feature>
<dbReference type="PANTHER" id="PTHR42910">
    <property type="entry name" value="TRANSPORTER SCO4007-RELATED"/>
    <property type="match status" value="1"/>
</dbReference>
<feature type="domain" description="Major facilitator superfamily (MFS) profile" evidence="4">
    <location>
        <begin position="64"/>
        <end position="456"/>
    </location>
</feature>
<dbReference type="AlphaFoldDB" id="A0AAN6WT28"/>
<feature type="transmembrane region" description="Helical" evidence="3">
    <location>
        <begin position="434"/>
        <end position="453"/>
    </location>
</feature>
<feature type="transmembrane region" description="Helical" evidence="3">
    <location>
        <begin position="310"/>
        <end position="331"/>
    </location>
</feature>
<evidence type="ECO:0000313" key="6">
    <source>
        <dbReference type="Proteomes" id="UP001302126"/>
    </source>
</evidence>
<evidence type="ECO:0000313" key="5">
    <source>
        <dbReference type="EMBL" id="KAK4187650.1"/>
    </source>
</evidence>
<comment type="subcellular location">
    <subcellularLocation>
        <location evidence="1">Membrane</location>
        <topology evidence="1">Multi-pass membrane protein</topology>
    </subcellularLocation>
</comment>
<name>A0AAN6WT28_9PEZI</name>
<dbReference type="GO" id="GO:0022857">
    <property type="term" value="F:transmembrane transporter activity"/>
    <property type="evidence" value="ECO:0007669"/>
    <property type="project" value="InterPro"/>
</dbReference>
<feature type="transmembrane region" description="Helical" evidence="3">
    <location>
        <begin position="187"/>
        <end position="206"/>
    </location>
</feature>
<organism evidence="5 6">
    <name type="scientific">Podospora australis</name>
    <dbReference type="NCBI Taxonomy" id="1536484"/>
    <lineage>
        <taxon>Eukaryota</taxon>
        <taxon>Fungi</taxon>
        <taxon>Dikarya</taxon>
        <taxon>Ascomycota</taxon>
        <taxon>Pezizomycotina</taxon>
        <taxon>Sordariomycetes</taxon>
        <taxon>Sordariomycetidae</taxon>
        <taxon>Sordariales</taxon>
        <taxon>Podosporaceae</taxon>
        <taxon>Podospora</taxon>
    </lineage>
</organism>
<keyword evidence="3" id="KW-0812">Transmembrane</keyword>
<sequence>MFLETPSDSDEFRQFPDKVDPWERGQPTQRDSRPLWKRVLTSDIWTPTWCRHNPDKPFVFTISLMLLCALTSAVTAANLNYIYPILNKAADDFGITYQTASIIPQLLKAGYGIGLLLFCPMGDVVRLRPFILLLSIVTTVTWLGLCLAKDFKLFAGLSFVAGLVTVSPQILVPLIGGLAPPERRATAVSIVVGGLMMGIAISRVVAGIVTEYTHWRNIYWAALGLQVVLLLAMWLGLPDFPPVEKRRVGDYVRKYLRILWGMAVLTVTKPMLAYGCAVTFLTNGALASYWTVITAHLADSPRNFSPLQVGLYFIIAIGTTVMIPIYSYFVIERSAPYVSSTIGLVLALVTIALDAYAGNKLGNTKGLVGAVLQAVGIDWGTQVASVAYRVAVYEDMPRQTNRANVVFSALAFFGQLAGTGVGNAMYAGGGWTRLGTFHIAVVVATLVVVFARGPREKRWFGWKGGASMKPTRFSLNVDDNSGAEKSGSDDRV</sequence>
<protein>
    <submittedName>
        <fullName evidence="5">Transporter</fullName>
    </submittedName>
</protein>
<dbReference type="InterPro" id="IPR020846">
    <property type="entry name" value="MFS_dom"/>
</dbReference>
<keyword evidence="6" id="KW-1185">Reference proteome</keyword>
<feature type="region of interest" description="Disordered" evidence="2">
    <location>
        <begin position="1"/>
        <end position="30"/>
    </location>
</feature>
<proteinExistence type="predicted"/>
<dbReference type="Proteomes" id="UP001302126">
    <property type="component" value="Unassembled WGS sequence"/>
</dbReference>
<feature type="transmembrane region" description="Helical" evidence="3">
    <location>
        <begin position="218"/>
        <end position="237"/>
    </location>
</feature>
<feature type="transmembrane region" description="Helical" evidence="3">
    <location>
        <begin position="58"/>
        <end position="83"/>
    </location>
</feature>
<evidence type="ECO:0000256" key="2">
    <source>
        <dbReference type="SAM" id="MobiDB-lite"/>
    </source>
</evidence>
<dbReference type="InterPro" id="IPR011701">
    <property type="entry name" value="MFS"/>
</dbReference>
<dbReference type="InterPro" id="IPR036259">
    <property type="entry name" value="MFS_trans_sf"/>
</dbReference>
<keyword evidence="3" id="KW-1133">Transmembrane helix</keyword>
<comment type="caution">
    <text evidence="5">The sequence shown here is derived from an EMBL/GenBank/DDBJ whole genome shotgun (WGS) entry which is preliminary data.</text>
</comment>
<dbReference type="Pfam" id="PF07690">
    <property type="entry name" value="MFS_1"/>
    <property type="match status" value="1"/>
</dbReference>
<evidence type="ECO:0000256" key="3">
    <source>
        <dbReference type="SAM" id="Phobius"/>
    </source>
</evidence>
<evidence type="ECO:0000256" key="1">
    <source>
        <dbReference type="ARBA" id="ARBA00004141"/>
    </source>
</evidence>
<feature type="transmembrane region" description="Helical" evidence="3">
    <location>
        <begin position="95"/>
        <end position="118"/>
    </location>
</feature>
<dbReference type="PANTHER" id="PTHR42910:SF1">
    <property type="entry name" value="MAJOR FACILITATOR SUPERFAMILY (MFS) PROFILE DOMAIN-CONTAINING PROTEIN"/>
    <property type="match status" value="1"/>
</dbReference>